<dbReference type="EMBL" id="JAOSID010000010">
    <property type="protein sequence ID" value="MDO8168255.1"/>
    <property type="molecule type" value="Genomic_DNA"/>
</dbReference>
<dbReference type="Gene3D" id="3.40.50.150">
    <property type="entry name" value="Vaccinia Virus protein VP39"/>
    <property type="match status" value="1"/>
</dbReference>
<keyword evidence="1" id="KW-0808">Transferase</keyword>
<dbReference type="Proteomes" id="UP001172036">
    <property type="component" value="Unassembled WGS sequence"/>
</dbReference>
<comment type="caution">
    <text evidence="1">The sequence shown here is derived from an EMBL/GenBank/DDBJ whole genome shotgun (WGS) entry which is preliminary data.</text>
</comment>
<protein>
    <submittedName>
        <fullName evidence="1">Class I SAM-dependent methyltransferase</fullName>
    </submittedName>
</protein>
<dbReference type="InterPro" id="IPR029063">
    <property type="entry name" value="SAM-dependent_MTases_sf"/>
</dbReference>
<dbReference type="PANTHER" id="PTHR38451:SF1">
    <property type="entry name" value="TRNA (ADENINE(22)-N(1))-METHYLTRANSFERASE"/>
    <property type="match status" value="1"/>
</dbReference>
<reference evidence="1 2" key="1">
    <citation type="journal article" date="2023" name="Int. J. Syst. Evol. Microbiol.">
        <title>The observation of taxonomic boundaries for the 16SrII and 16SrXXV phytoplasmas using genome-based delimitation.</title>
        <authorList>
            <person name="Rodrigues Jardim B."/>
            <person name="Tran-Nguyen L.T.T."/>
            <person name="Gambley C."/>
            <person name="Al-Sadi A.M."/>
            <person name="Al-Subhi A.M."/>
            <person name="Foissac X."/>
            <person name="Salar P."/>
            <person name="Cai H."/>
            <person name="Yang J.Y."/>
            <person name="Davis R."/>
            <person name="Jones L."/>
            <person name="Rodoni B."/>
            <person name="Constable F.E."/>
        </authorList>
    </citation>
    <scope>NUCLEOTIDE SEQUENCE [LARGE SCALE GENOMIC DNA]</scope>
    <source>
        <strain evidence="1">BAWM-155c</strain>
    </source>
</reference>
<gene>
    <name evidence="1" type="ORF">OC680_02060</name>
</gene>
<evidence type="ECO:0000313" key="2">
    <source>
        <dbReference type="Proteomes" id="UP001172036"/>
    </source>
</evidence>
<dbReference type="SUPFAM" id="SSF53335">
    <property type="entry name" value="S-adenosyl-L-methionine-dependent methyltransferases"/>
    <property type="match status" value="1"/>
</dbReference>
<name>A0ABT9DE25_9MOLU</name>
<keyword evidence="2" id="KW-1185">Reference proteome</keyword>
<dbReference type="PANTHER" id="PTHR38451">
    <property type="entry name" value="TRNA (ADENINE(22)-N(1))-METHYLTRANSFERASE"/>
    <property type="match status" value="1"/>
</dbReference>
<dbReference type="Pfam" id="PF12847">
    <property type="entry name" value="Methyltransf_18"/>
    <property type="match status" value="1"/>
</dbReference>
<keyword evidence="1" id="KW-0489">Methyltransferase</keyword>
<sequence length="146" mass="17132">MKRILFIVSLLKGYETVLDIGTDHGLVLKKALDLRYIQRGIAVDINLKPLENAQRNLKNYPVDFYLSDGFQQIQVDFDLAIICGMGAYTIINILKKSFYPGKYFLLGCQSKIHYLIIWLQKNNFVIIKHYIFFDKINYIFFKVLQK</sequence>
<dbReference type="RefSeq" id="WP_304515458.1">
    <property type="nucleotide sequence ID" value="NZ_JAOSID010000010.1"/>
</dbReference>
<proteinExistence type="predicted"/>
<accession>A0ABT9DE25</accession>
<dbReference type="GO" id="GO:0008168">
    <property type="term" value="F:methyltransferase activity"/>
    <property type="evidence" value="ECO:0007669"/>
    <property type="project" value="UniProtKB-KW"/>
</dbReference>
<evidence type="ECO:0000313" key="1">
    <source>
        <dbReference type="EMBL" id="MDO8168255.1"/>
    </source>
</evidence>
<organism evidence="1 2">
    <name type="scientific">Candidatus Phytoplasma melaleucae</name>
    <dbReference type="NCBI Taxonomy" id="2982630"/>
    <lineage>
        <taxon>Bacteria</taxon>
        <taxon>Bacillati</taxon>
        <taxon>Mycoplasmatota</taxon>
        <taxon>Mollicutes</taxon>
        <taxon>Acholeplasmatales</taxon>
        <taxon>Acholeplasmataceae</taxon>
        <taxon>Candidatus Phytoplasma</taxon>
    </lineage>
</organism>
<dbReference type="GO" id="GO:0032259">
    <property type="term" value="P:methylation"/>
    <property type="evidence" value="ECO:0007669"/>
    <property type="project" value="UniProtKB-KW"/>
</dbReference>